<name>A0ACB0Y0Y0_MELEN</name>
<protein>
    <submittedName>
        <fullName evidence="1">Uncharacterized protein</fullName>
    </submittedName>
</protein>
<organism evidence="1 2">
    <name type="scientific">Meloidogyne enterolobii</name>
    <name type="common">Root-knot nematode worm</name>
    <name type="synonym">Meloidogyne mayaguensis</name>
    <dbReference type="NCBI Taxonomy" id="390850"/>
    <lineage>
        <taxon>Eukaryota</taxon>
        <taxon>Metazoa</taxon>
        <taxon>Ecdysozoa</taxon>
        <taxon>Nematoda</taxon>
        <taxon>Chromadorea</taxon>
        <taxon>Rhabditida</taxon>
        <taxon>Tylenchina</taxon>
        <taxon>Tylenchomorpha</taxon>
        <taxon>Tylenchoidea</taxon>
        <taxon>Meloidogynidae</taxon>
        <taxon>Meloidogyninae</taxon>
        <taxon>Meloidogyne</taxon>
    </lineage>
</organism>
<sequence length="1237" mass="143168">MYIKEINITGFKSYKDITTIRDLSPKHNVVIGRNGSGKSNFFAAIQFVLSSEFTSITQHNRHAFLHESVGAKSATAKVEIVFDNMDHRIPTENEEVRIVRALTMKNDTYYIDGKSVTKTEIVNMMESAGFSRSNPYYIVKQGKITELATASDAYRLKLIKEVAGTRVFDEKKEESTKILTETQGKIEKSVTLLGYINERLKKLEEEKEDLKEYQKWDKMKRSIEYTIFDKEITEAKTKLEKLTDQRTKINTEQNKYETSLIEIKMKIQNTEKQIRELDTHYKGKREEKETLVNEQAELIEKRTQLELSVKDLQAEVESERRGKNAAENEKIGIEQVIAERQAQLNELQPRYQRLSEEESSKDSDIRILDQRCKELYAKQGHLDKFRTVAERDKHLNAEIQWIDRQSDEMKNQIEEIKKSIRADENEKETLAQRLREEKLQLEDLSIKMNKLSQEIKQKKEQLNKAITHRMDDSHSEKEKREKLTTLQYEVNRMEEDFRRLTPKATMNGITSIKTILEEYRDKRIFPEVVNGYYGRLIDLFTCAPEFNKAIEVTAESRLFYHVVENDDVAMKLLEAVNERSLPGEFNFYPLKRILDTQPREIVDQEARPLIECMRFDQKFNQVFKMVFKDHVLVPRLDVGTRVARNEAFNCDQISHRGPMTGGYMDVKRSKLDLIRKLKEAENDKNDLEKEIDRLTERISQNLNGVDQIRLEISKCETQIQTLNNAYHNCLAKKQITSELLNKLSNNAEPKKAQITKLNNRLKELTAQKVSVNNQLKAPLEAGLTEAERDKINKMEDDIKKGKDALEKISKDRADLENRIQTINNELQHKLFKKREQLNAVIESFDAGEKLNRLDAQQSEIRLINVRVNKLLEFVGGLDKNIEEYSIKKAALTGALEELQDEQKKAEKLLEDFAKNAEIFCTKIANLQSKREEYSRKIKEIGPLPADAHGTYDKLPLKQLDKRLTEAMNHLKKYENVNKKACEQFIQAASQKDDLAKRVNELQKNEQAIKDLLTVLENRRYETLHLTFKQVAKYFSEVFRKLIPNGSANLVMQTLEKSLSTRSTTTLSHSTTLQSGAETETTIGEQPSMPERVLHDLETFVGTSIKVYIKGNGSISDTFLSSDQRDINKEVEVSFTGGTETRDITSLSGGQKTLVALALIFAIQKCDPAPFYLFDEIDAALDQEHRRAIAEMIHDLSQTAQFITTTFRAELLEHAEKFYGVRVRDKVSYIDEVKFFFS</sequence>
<evidence type="ECO:0000313" key="2">
    <source>
        <dbReference type="Proteomes" id="UP001497535"/>
    </source>
</evidence>
<evidence type="ECO:0000313" key="1">
    <source>
        <dbReference type="EMBL" id="CAK5026177.1"/>
    </source>
</evidence>
<dbReference type="EMBL" id="CAVMJV010000004">
    <property type="protein sequence ID" value="CAK5026177.1"/>
    <property type="molecule type" value="Genomic_DNA"/>
</dbReference>
<dbReference type="Proteomes" id="UP001497535">
    <property type="component" value="Unassembled WGS sequence"/>
</dbReference>
<proteinExistence type="predicted"/>
<gene>
    <name evidence="1" type="ORF">MENTE1834_LOCUS6006</name>
</gene>
<keyword evidence="2" id="KW-1185">Reference proteome</keyword>
<comment type="caution">
    <text evidence="1">The sequence shown here is derived from an EMBL/GenBank/DDBJ whole genome shotgun (WGS) entry which is preliminary data.</text>
</comment>
<accession>A0ACB0Y0Y0</accession>
<reference evidence="1" key="1">
    <citation type="submission" date="2023-11" db="EMBL/GenBank/DDBJ databases">
        <authorList>
            <person name="Poullet M."/>
        </authorList>
    </citation>
    <scope>NUCLEOTIDE SEQUENCE</scope>
    <source>
        <strain evidence="1">E1834</strain>
    </source>
</reference>